<keyword evidence="3" id="KW-1185">Reference proteome</keyword>
<reference evidence="2 3" key="1">
    <citation type="journal article" date="2015" name="Stand. Genomic Sci.">
        <title>Genomic Encyclopedia of Bacterial and Archaeal Type Strains, Phase III: the genomes of soil and plant-associated and newly described type strains.</title>
        <authorList>
            <person name="Whitman W.B."/>
            <person name="Woyke T."/>
            <person name="Klenk H.P."/>
            <person name="Zhou Y."/>
            <person name="Lilburn T.G."/>
            <person name="Beck B.J."/>
            <person name="De Vos P."/>
            <person name="Vandamme P."/>
            <person name="Eisen J.A."/>
            <person name="Garrity G."/>
            <person name="Hugenholtz P."/>
            <person name="Kyrpides N.C."/>
        </authorList>
    </citation>
    <scope>NUCLEOTIDE SEQUENCE [LARGE SCALE GENOMIC DNA]</scope>
    <source>
        <strain evidence="2 3">VKM Ac-2538</strain>
    </source>
</reference>
<feature type="domain" description="AB hydrolase-1" evidence="1">
    <location>
        <begin position="30"/>
        <end position="279"/>
    </location>
</feature>
<dbReference type="InterPro" id="IPR029058">
    <property type="entry name" value="AB_hydrolase_fold"/>
</dbReference>
<dbReference type="RefSeq" id="WP_132187897.1">
    <property type="nucleotide sequence ID" value="NZ_SLWM01000002.1"/>
</dbReference>
<gene>
    <name evidence="2" type="ORF">EV644_102485</name>
</gene>
<dbReference type="Pfam" id="PF00561">
    <property type="entry name" value="Abhydrolase_1"/>
    <property type="match status" value="1"/>
</dbReference>
<organism evidence="2 3">
    <name type="scientific">Kribbella orskensis</name>
    <dbReference type="NCBI Taxonomy" id="2512216"/>
    <lineage>
        <taxon>Bacteria</taxon>
        <taxon>Bacillati</taxon>
        <taxon>Actinomycetota</taxon>
        <taxon>Actinomycetes</taxon>
        <taxon>Propionibacteriales</taxon>
        <taxon>Kribbellaceae</taxon>
        <taxon>Kribbella</taxon>
    </lineage>
</organism>
<dbReference type="Gene3D" id="3.40.50.1820">
    <property type="entry name" value="alpha/beta hydrolase"/>
    <property type="match status" value="1"/>
</dbReference>
<dbReference type="InterPro" id="IPR050471">
    <property type="entry name" value="AB_hydrolase"/>
</dbReference>
<dbReference type="SUPFAM" id="SSF53474">
    <property type="entry name" value="alpha/beta-Hydrolases"/>
    <property type="match status" value="1"/>
</dbReference>
<proteinExistence type="predicted"/>
<dbReference type="Proteomes" id="UP000295818">
    <property type="component" value="Unassembled WGS sequence"/>
</dbReference>
<sequence>MADEAGSRLIGLAGGRAVEVWEGGDADGVPVVFHHGTPSGRLQARLGEEAARRSGVRLVSFNRPGYGRSTDTPPSLASVGVDTLAVADALGIGEFAVLGASGGGPYALATGLADQVRVRAVGIAGGVGPWRLVEPPDPLDPDLPILALADAGDIEGALRGFRAEAGGRYEKLLALPDPAMTEEFFAGMPENDAGWLTAENKRLFGLDLRDTLRTLDGYARDNVAWGGEWDIDPARLEVPTWLWFGDLDLMVPPSHGRWYAERIPNSTLVTRSGMGHGSTLFEYWDDMLTTLRDQLDR</sequence>
<evidence type="ECO:0000259" key="1">
    <source>
        <dbReference type="Pfam" id="PF00561"/>
    </source>
</evidence>
<comment type="caution">
    <text evidence="2">The sequence shown here is derived from an EMBL/GenBank/DDBJ whole genome shotgun (WGS) entry which is preliminary data.</text>
</comment>
<dbReference type="PANTHER" id="PTHR43433:SF10">
    <property type="entry name" value="AB HYDROLASE-1 DOMAIN-CONTAINING PROTEIN"/>
    <property type="match status" value="1"/>
</dbReference>
<evidence type="ECO:0000313" key="3">
    <source>
        <dbReference type="Proteomes" id="UP000295818"/>
    </source>
</evidence>
<evidence type="ECO:0000313" key="2">
    <source>
        <dbReference type="EMBL" id="TCO29765.1"/>
    </source>
</evidence>
<dbReference type="InterPro" id="IPR000073">
    <property type="entry name" value="AB_hydrolase_1"/>
</dbReference>
<name>A0ABY2BST5_9ACTN</name>
<accession>A0ABY2BST5</accession>
<protein>
    <submittedName>
        <fullName evidence="2">Pimeloyl-ACP methyl ester carboxylesterase</fullName>
    </submittedName>
</protein>
<dbReference type="EMBL" id="SLWM01000002">
    <property type="protein sequence ID" value="TCO29765.1"/>
    <property type="molecule type" value="Genomic_DNA"/>
</dbReference>
<dbReference type="PANTHER" id="PTHR43433">
    <property type="entry name" value="HYDROLASE, ALPHA/BETA FOLD FAMILY PROTEIN"/>
    <property type="match status" value="1"/>
</dbReference>